<name>A0A9K3N7R8_HELAN</name>
<gene>
    <name evidence="1" type="ORF">HanXRQr2_Chr09g0378011</name>
</gene>
<protein>
    <submittedName>
        <fullName evidence="1">Uncharacterized protein</fullName>
    </submittedName>
</protein>
<dbReference type="Proteomes" id="UP000215914">
    <property type="component" value="Unassembled WGS sequence"/>
</dbReference>
<dbReference type="Gramene" id="mRNA:HanXRQr2_Chr09g0378011">
    <property type="protein sequence ID" value="mRNA:HanXRQr2_Chr09g0378011"/>
    <property type="gene ID" value="HanXRQr2_Chr09g0378011"/>
</dbReference>
<evidence type="ECO:0000313" key="1">
    <source>
        <dbReference type="EMBL" id="KAF5790009.1"/>
    </source>
</evidence>
<dbReference type="EMBL" id="MNCJ02000324">
    <property type="protein sequence ID" value="KAF5790009.1"/>
    <property type="molecule type" value="Genomic_DNA"/>
</dbReference>
<comment type="caution">
    <text evidence="1">The sequence shown here is derived from an EMBL/GenBank/DDBJ whole genome shotgun (WGS) entry which is preliminary data.</text>
</comment>
<keyword evidence="2" id="KW-1185">Reference proteome</keyword>
<reference evidence="1" key="2">
    <citation type="submission" date="2020-06" db="EMBL/GenBank/DDBJ databases">
        <title>Helianthus annuus Genome sequencing and assembly Release 2.</title>
        <authorList>
            <person name="Gouzy J."/>
            <person name="Langlade N."/>
            <person name="Munos S."/>
        </authorList>
    </citation>
    <scope>NUCLEOTIDE SEQUENCE</scope>
    <source>
        <tissue evidence="1">Leaves</tissue>
    </source>
</reference>
<accession>A0A9K3N7R8</accession>
<organism evidence="1 2">
    <name type="scientific">Helianthus annuus</name>
    <name type="common">Common sunflower</name>
    <dbReference type="NCBI Taxonomy" id="4232"/>
    <lineage>
        <taxon>Eukaryota</taxon>
        <taxon>Viridiplantae</taxon>
        <taxon>Streptophyta</taxon>
        <taxon>Embryophyta</taxon>
        <taxon>Tracheophyta</taxon>
        <taxon>Spermatophyta</taxon>
        <taxon>Magnoliopsida</taxon>
        <taxon>eudicotyledons</taxon>
        <taxon>Gunneridae</taxon>
        <taxon>Pentapetalae</taxon>
        <taxon>asterids</taxon>
        <taxon>campanulids</taxon>
        <taxon>Asterales</taxon>
        <taxon>Asteraceae</taxon>
        <taxon>Asteroideae</taxon>
        <taxon>Heliantheae alliance</taxon>
        <taxon>Heliantheae</taxon>
        <taxon>Helianthus</taxon>
    </lineage>
</organism>
<reference evidence="1" key="1">
    <citation type="journal article" date="2017" name="Nature">
        <title>The sunflower genome provides insights into oil metabolism, flowering and Asterid evolution.</title>
        <authorList>
            <person name="Badouin H."/>
            <person name="Gouzy J."/>
            <person name="Grassa C.J."/>
            <person name="Murat F."/>
            <person name="Staton S.E."/>
            <person name="Cottret L."/>
            <person name="Lelandais-Briere C."/>
            <person name="Owens G.L."/>
            <person name="Carrere S."/>
            <person name="Mayjonade B."/>
            <person name="Legrand L."/>
            <person name="Gill N."/>
            <person name="Kane N.C."/>
            <person name="Bowers J.E."/>
            <person name="Hubner S."/>
            <person name="Bellec A."/>
            <person name="Berard A."/>
            <person name="Berges H."/>
            <person name="Blanchet N."/>
            <person name="Boniface M.C."/>
            <person name="Brunel D."/>
            <person name="Catrice O."/>
            <person name="Chaidir N."/>
            <person name="Claudel C."/>
            <person name="Donnadieu C."/>
            <person name="Faraut T."/>
            <person name="Fievet G."/>
            <person name="Helmstetter N."/>
            <person name="King M."/>
            <person name="Knapp S.J."/>
            <person name="Lai Z."/>
            <person name="Le Paslier M.C."/>
            <person name="Lippi Y."/>
            <person name="Lorenzon L."/>
            <person name="Mandel J.R."/>
            <person name="Marage G."/>
            <person name="Marchand G."/>
            <person name="Marquand E."/>
            <person name="Bret-Mestries E."/>
            <person name="Morien E."/>
            <person name="Nambeesan S."/>
            <person name="Nguyen T."/>
            <person name="Pegot-Espagnet P."/>
            <person name="Pouilly N."/>
            <person name="Raftis F."/>
            <person name="Sallet E."/>
            <person name="Schiex T."/>
            <person name="Thomas J."/>
            <person name="Vandecasteele C."/>
            <person name="Vares D."/>
            <person name="Vear F."/>
            <person name="Vautrin S."/>
            <person name="Crespi M."/>
            <person name="Mangin B."/>
            <person name="Burke J.M."/>
            <person name="Salse J."/>
            <person name="Munos S."/>
            <person name="Vincourt P."/>
            <person name="Rieseberg L.H."/>
            <person name="Langlade N.B."/>
        </authorList>
    </citation>
    <scope>NUCLEOTIDE SEQUENCE</scope>
    <source>
        <tissue evidence="1">Leaves</tissue>
    </source>
</reference>
<dbReference type="AlphaFoldDB" id="A0A9K3N7R8"/>
<evidence type="ECO:0000313" key="2">
    <source>
        <dbReference type="Proteomes" id="UP000215914"/>
    </source>
</evidence>
<proteinExistence type="predicted"/>
<sequence length="44" mass="5262">MFINLQTCSFPSFFSLNSKWRLPHLLEASYMSFLEPMFDDMMHA</sequence>